<name>A0ACC0UML1_9AGAM</name>
<gene>
    <name evidence="1" type="ORF">F5148DRAFT_1273454</name>
</gene>
<accession>A0ACC0UML1</accession>
<dbReference type="Proteomes" id="UP001207468">
    <property type="component" value="Unassembled WGS sequence"/>
</dbReference>
<sequence>MATLYSPSPAFEQAVSYLSDASSLAQVSNSIKLELYGLFKLLTVAPSPNTDRPSFLDISGRAKWDAWKLAARTYEGRPSEAEDRYLVIARSLGWEEGARPKAATDETEREERSETAGGGAGMGVAVSVMSSPQEDQGRTSGLHDYAMRDDVVATSAFLRAAQDLDVDGRDEYGYTALHLAADRGNIAIVELLLKHGADKTLKDTDGYTAADLANFAQRADIIALLERT</sequence>
<protein>
    <submittedName>
        <fullName evidence="1">Ankyrin</fullName>
    </submittedName>
</protein>
<evidence type="ECO:0000313" key="1">
    <source>
        <dbReference type="EMBL" id="KAI9512826.1"/>
    </source>
</evidence>
<evidence type="ECO:0000313" key="2">
    <source>
        <dbReference type="Proteomes" id="UP001207468"/>
    </source>
</evidence>
<dbReference type="EMBL" id="JAGFNK010000005">
    <property type="protein sequence ID" value="KAI9512826.1"/>
    <property type="molecule type" value="Genomic_DNA"/>
</dbReference>
<proteinExistence type="predicted"/>
<comment type="caution">
    <text evidence="1">The sequence shown here is derived from an EMBL/GenBank/DDBJ whole genome shotgun (WGS) entry which is preliminary data.</text>
</comment>
<keyword evidence="2" id="KW-1185">Reference proteome</keyword>
<reference evidence="1" key="1">
    <citation type="submission" date="2021-03" db="EMBL/GenBank/DDBJ databases">
        <title>Evolutionary priming and transition to the ectomycorrhizal habit in an iconic lineage of mushroom-forming fungi: is preadaptation a requirement?</title>
        <authorList>
            <consortium name="DOE Joint Genome Institute"/>
            <person name="Looney B.P."/>
            <person name="Miyauchi S."/>
            <person name="Morin E."/>
            <person name="Drula E."/>
            <person name="Courty P.E."/>
            <person name="Chicoki N."/>
            <person name="Fauchery L."/>
            <person name="Kohler A."/>
            <person name="Kuo A."/>
            <person name="LaButti K."/>
            <person name="Pangilinan J."/>
            <person name="Lipzen A."/>
            <person name="Riley R."/>
            <person name="Andreopoulos W."/>
            <person name="He G."/>
            <person name="Johnson J."/>
            <person name="Barry K.W."/>
            <person name="Grigoriev I.V."/>
            <person name="Nagy L."/>
            <person name="Hibbett D."/>
            <person name="Henrissat B."/>
            <person name="Matheny P.B."/>
            <person name="Labbe J."/>
            <person name="Martin A.F."/>
        </authorList>
    </citation>
    <scope>NUCLEOTIDE SEQUENCE</scope>
    <source>
        <strain evidence="1">BPL698</strain>
    </source>
</reference>
<organism evidence="1 2">
    <name type="scientific">Russula earlei</name>
    <dbReference type="NCBI Taxonomy" id="71964"/>
    <lineage>
        <taxon>Eukaryota</taxon>
        <taxon>Fungi</taxon>
        <taxon>Dikarya</taxon>
        <taxon>Basidiomycota</taxon>
        <taxon>Agaricomycotina</taxon>
        <taxon>Agaricomycetes</taxon>
        <taxon>Russulales</taxon>
        <taxon>Russulaceae</taxon>
        <taxon>Russula</taxon>
    </lineage>
</organism>